<name>A0A3M0CME5_9PROT</name>
<evidence type="ECO:0000313" key="3">
    <source>
        <dbReference type="Proteomes" id="UP000271227"/>
    </source>
</evidence>
<comment type="caution">
    <text evidence="2">The sequence shown here is derived from an EMBL/GenBank/DDBJ whole genome shotgun (WGS) entry which is preliminary data.</text>
</comment>
<dbReference type="Pfam" id="PF20075">
    <property type="entry name" value="DUF6471"/>
    <property type="match status" value="1"/>
</dbReference>
<reference evidence="2 3" key="1">
    <citation type="submission" date="2018-10" db="EMBL/GenBank/DDBJ databases">
        <title>Genomic Encyclopedia of Archaeal and Bacterial Type Strains, Phase II (KMG-II): from individual species to whole genera.</title>
        <authorList>
            <person name="Goeker M."/>
        </authorList>
    </citation>
    <scope>NUCLEOTIDE SEQUENCE [LARGE SCALE GENOMIC DNA]</scope>
    <source>
        <strain evidence="2 3">DSM 25217</strain>
    </source>
</reference>
<evidence type="ECO:0000259" key="1">
    <source>
        <dbReference type="Pfam" id="PF20075"/>
    </source>
</evidence>
<evidence type="ECO:0000313" key="2">
    <source>
        <dbReference type="EMBL" id="RMB08106.1"/>
    </source>
</evidence>
<dbReference type="OrthoDB" id="9808716at2"/>
<dbReference type="InterPro" id="IPR045526">
    <property type="entry name" value="DUF6471"/>
</dbReference>
<sequence length="67" mass="7585">MRADWKVKAKTLPKEALACHDINNVELAERLEDIDINETPQNLARGTFSAAFLLKALEAIECKQLQF</sequence>
<accession>A0A3M0CME5</accession>
<gene>
    <name evidence="2" type="ORF">BXY39_2202</name>
</gene>
<protein>
    <recommendedName>
        <fullName evidence="1">DUF6471 domain-containing protein</fullName>
    </recommendedName>
</protein>
<dbReference type="AlphaFoldDB" id="A0A3M0CME5"/>
<proteinExistence type="predicted"/>
<keyword evidence="3" id="KW-1185">Reference proteome</keyword>
<dbReference type="InParanoid" id="A0A3M0CME5"/>
<dbReference type="EMBL" id="REFR01000011">
    <property type="protein sequence ID" value="RMB08106.1"/>
    <property type="molecule type" value="Genomic_DNA"/>
</dbReference>
<dbReference type="Proteomes" id="UP000271227">
    <property type="component" value="Unassembled WGS sequence"/>
</dbReference>
<feature type="domain" description="DUF6471" evidence="1">
    <location>
        <begin position="5"/>
        <end position="65"/>
    </location>
</feature>
<organism evidence="2 3">
    <name type="scientific">Eilatimonas milleporae</name>
    <dbReference type="NCBI Taxonomy" id="911205"/>
    <lineage>
        <taxon>Bacteria</taxon>
        <taxon>Pseudomonadati</taxon>
        <taxon>Pseudomonadota</taxon>
        <taxon>Alphaproteobacteria</taxon>
        <taxon>Kordiimonadales</taxon>
        <taxon>Kordiimonadaceae</taxon>
        <taxon>Eilatimonas</taxon>
    </lineage>
</organism>
<dbReference type="RefSeq" id="WP_121938849.1">
    <property type="nucleotide sequence ID" value="NZ_REFR01000011.1"/>
</dbReference>